<evidence type="ECO:0000313" key="5">
    <source>
        <dbReference type="Proteomes" id="UP000198634"/>
    </source>
</evidence>
<sequence>MARATTPATTSTRTTTRKTPARKPRATAPAVEAPEPVVVNNDIPVVLGMEMKKRELIELVVERAGVKKKDAKPAIEAMLQILGEALADSREMNLPPLGKIKINRIKQLSNAKVITCKLRRNDAAVKAPTEPLAEPTDPLADAAE</sequence>
<dbReference type="RefSeq" id="WP_090271276.1">
    <property type="nucleotide sequence ID" value="NZ_FOEP01000020.1"/>
</dbReference>
<evidence type="ECO:0000256" key="1">
    <source>
        <dbReference type="ARBA" id="ARBA00010529"/>
    </source>
</evidence>
<dbReference type="EMBL" id="FOEP01000020">
    <property type="protein sequence ID" value="SER01942.1"/>
    <property type="molecule type" value="Genomic_DNA"/>
</dbReference>
<dbReference type="AlphaFoldDB" id="A0A1H9KS42"/>
<dbReference type="Pfam" id="PF00216">
    <property type="entry name" value="Bac_DNA_binding"/>
    <property type="match status" value="1"/>
</dbReference>
<name>A0A1H9KS42_9RHOB</name>
<evidence type="ECO:0000313" key="4">
    <source>
        <dbReference type="EMBL" id="SER01942.1"/>
    </source>
</evidence>
<evidence type="ECO:0000256" key="3">
    <source>
        <dbReference type="SAM" id="MobiDB-lite"/>
    </source>
</evidence>
<keyword evidence="5" id="KW-1185">Reference proteome</keyword>
<feature type="region of interest" description="Disordered" evidence="3">
    <location>
        <begin position="124"/>
        <end position="144"/>
    </location>
</feature>
<dbReference type="GO" id="GO:0003677">
    <property type="term" value="F:DNA binding"/>
    <property type="evidence" value="ECO:0007669"/>
    <property type="project" value="UniProtKB-KW"/>
</dbReference>
<organism evidence="4 5">
    <name type="scientific">Thalassovita taeanensis</name>
    <dbReference type="NCBI Taxonomy" id="657014"/>
    <lineage>
        <taxon>Bacteria</taxon>
        <taxon>Pseudomonadati</taxon>
        <taxon>Pseudomonadota</taxon>
        <taxon>Alphaproteobacteria</taxon>
        <taxon>Rhodobacterales</taxon>
        <taxon>Roseobacteraceae</taxon>
        <taxon>Thalassovita</taxon>
    </lineage>
</organism>
<keyword evidence="2 4" id="KW-0238">DNA-binding</keyword>
<dbReference type="STRING" id="657014.SAMN04488092_12031"/>
<comment type="similarity">
    <text evidence="1">Belongs to the bacterial histone-like protein family.</text>
</comment>
<dbReference type="OrthoDB" id="7873378at2"/>
<dbReference type="Proteomes" id="UP000198634">
    <property type="component" value="Unassembled WGS sequence"/>
</dbReference>
<evidence type="ECO:0000256" key="2">
    <source>
        <dbReference type="ARBA" id="ARBA00023125"/>
    </source>
</evidence>
<feature type="compositionally biased region" description="Low complexity" evidence="3">
    <location>
        <begin position="1"/>
        <end position="14"/>
    </location>
</feature>
<feature type="region of interest" description="Disordered" evidence="3">
    <location>
        <begin position="1"/>
        <end position="30"/>
    </location>
</feature>
<dbReference type="SUPFAM" id="SSF47729">
    <property type="entry name" value="IHF-like DNA-binding proteins"/>
    <property type="match status" value="1"/>
</dbReference>
<gene>
    <name evidence="4" type="ORF">SAMN04488092_12031</name>
</gene>
<dbReference type="Gene3D" id="4.10.520.10">
    <property type="entry name" value="IHF-like DNA-binding proteins"/>
    <property type="match status" value="1"/>
</dbReference>
<protein>
    <submittedName>
        <fullName evidence="4">DNA-binding protein HU-alpha</fullName>
    </submittedName>
</protein>
<dbReference type="GO" id="GO:0030527">
    <property type="term" value="F:structural constituent of chromatin"/>
    <property type="evidence" value="ECO:0007669"/>
    <property type="project" value="InterPro"/>
</dbReference>
<feature type="compositionally biased region" description="Basic residues" evidence="3">
    <location>
        <begin position="15"/>
        <end position="25"/>
    </location>
</feature>
<dbReference type="InterPro" id="IPR000119">
    <property type="entry name" value="Hist_DNA-bd"/>
</dbReference>
<reference evidence="4 5" key="1">
    <citation type="submission" date="2016-10" db="EMBL/GenBank/DDBJ databases">
        <authorList>
            <person name="de Groot N.N."/>
        </authorList>
    </citation>
    <scope>NUCLEOTIDE SEQUENCE [LARGE SCALE GENOMIC DNA]</scope>
    <source>
        <strain evidence="4 5">DSM 22007</strain>
    </source>
</reference>
<proteinExistence type="inferred from homology"/>
<accession>A0A1H9KS42</accession>
<dbReference type="InterPro" id="IPR010992">
    <property type="entry name" value="IHF-like_DNA-bd_dom_sf"/>
</dbReference>